<reference evidence="1 2" key="1">
    <citation type="journal article" date="2014" name="Genome Announc.">
        <title>Draft Genome Sequence of Fervidicella metallireducens Strain AeBT, an Iron-Reducing Thermoanaerobe from the Great Artesian Basin.</title>
        <authorList>
            <person name="Patel B.K."/>
        </authorList>
    </citation>
    <scope>NUCLEOTIDE SEQUENCE [LARGE SCALE GENOMIC DNA]</scope>
    <source>
        <strain evidence="1 2">AeB</strain>
    </source>
</reference>
<organism evidence="1 2">
    <name type="scientific">Fervidicella metallireducens AeB</name>
    <dbReference type="NCBI Taxonomy" id="1403537"/>
    <lineage>
        <taxon>Bacteria</taxon>
        <taxon>Bacillati</taxon>
        <taxon>Bacillota</taxon>
        <taxon>Clostridia</taxon>
        <taxon>Eubacteriales</taxon>
        <taxon>Clostridiaceae</taxon>
        <taxon>Fervidicella</taxon>
    </lineage>
</organism>
<dbReference type="EMBL" id="AZQP01000037">
    <property type="protein sequence ID" value="EYE87835.1"/>
    <property type="molecule type" value="Genomic_DNA"/>
</dbReference>
<accession>A0A017RV94</accession>
<evidence type="ECO:0000313" key="2">
    <source>
        <dbReference type="Proteomes" id="UP000019681"/>
    </source>
</evidence>
<dbReference type="STRING" id="1403537.Q428_11230"/>
<proteinExistence type="predicted"/>
<evidence type="ECO:0000313" key="1">
    <source>
        <dbReference type="EMBL" id="EYE87835.1"/>
    </source>
</evidence>
<dbReference type="Proteomes" id="UP000019681">
    <property type="component" value="Unassembled WGS sequence"/>
</dbReference>
<dbReference type="AlphaFoldDB" id="A0A017RV94"/>
<keyword evidence="2" id="KW-1185">Reference proteome</keyword>
<comment type="caution">
    <text evidence="1">The sequence shown here is derived from an EMBL/GenBank/DDBJ whole genome shotgun (WGS) entry which is preliminary data.</text>
</comment>
<sequence>MNLSERYEVNRVFYLTSGNFEEKIFRNHRNLWMFTSFKMELLDCFHIVKKFLGFKRSWISLNDNNDNFDIFSP</sequence>
<gene>
    <name evidence="1" type="ORF">Q428_11230</name>
</gene>
<protein>
    <submittedName>
        <fullName evidence="1">Uncharacterized protein</fullName>
    </submittedName>
</protein>
<name>A0A017RV94_9CLOT</name>